<keyword evidence="5" id="KW-1133">Transmembrane helix</keyword>
<feature type="domain" description="NlpC/P60" evidence="6">
    <location>
        <begin position="87"/>
        <end position="239"/>
    </location>
</feature>
<proteinExistence type="inferred from homology"/>
<dbReference type="PROSITE" id="PS51935">
    <property type="entry name" value="NLPC_P60"/>
    <property type="match status" value="1"/>
</dbReference>
<dbReference type="PANTHER" id="PTHR47053:SF1">
    <property type="entry name" value="MUREIN DD-ENDOPEPTIDASE MEPH-RELATED"/>
    <property type="match status" value="1"/>
</dbReference>
<sequence>MLKSRLKLQTLSWIGLIGGLILFLIIYNNPVNSKLATYLATAALVTFWMSIIILTRKLRTLCSLLVIIPLAAGAIIAYAPMRKIKEDALRERYTSNLESYEGVEYHWGGETGKGIDCSGLPRKAYRLAMAEEGLIRANPALVRESILNWWHDSSALALMEGYRNYVKPLGIQGVLKELPTEQLLPGDLAITASGNHVIIYLGDDQWIQADPSAYKVHTLNAKKEQNPWFDTDVSMFRWSQFPSAVESK</sequence>
<dbReference type="RefSeq" id="WP_346187720.1">
    <property type="nucleotide sequence ID" value="NZ_BAABRL010000002.1"/>
</dbReference>
<evidence type="ECO:0000313" key="7">
    <source>
        <dbReference type="EMBL" id="GAA5494832.1"/>
    </source>
</evidence>
<keyword evidence="3" id="KW-0378">Hydrolase</keyword>
<evidence type="ECO:0000256" key="5">
    <source>
        <dbReference type="SAM" id="Phobius"/>
    </source>
</evidence>
<keyword evidence="5" id="KW-0812">Transmembrane</keyword>
<evidence type="ECO:0000256" key="4">
    <source>
        <dbReference type="ARBA" id="ARBA00022807"/>
    </source>
</evidence>
<dbReference type="Pfam" id="PF00877">
    <property type="entry name" value="NLPC_P60"/>
    <property type="match status" value="1"/>
</dbReference>
<protein>
    <recommendedName>
        <fullName evidence="6">NlpC/P60 domain-containing protein</fullName>
    </recommendedName>
</protein>
<dbReference type="PANTHER" id="PTHR47053">
    <property type="entry name" value="MUREIN DD-ENDOPEPTIDASE MEPH-RELATED"/>
    <property type="match status" value="1"/>
</dbReference>
<evidence type="ECO:0000259" key="6">
    <source>
        <dbReference type="PROSITE" id="PS51935"/>
    </source>
</evidence>
<dbReference type="InterPro" id="IPR038765">
    <property type="entry name" value="Papain-like_cys_pep_sf"/>
</dbReference>
<accession>A0ABP9UWT4</accession>
<dbReference type="Proteomes" id="UP001424741">
    <property type="component" value="Unassembled WGS sequence"/>
</dbReference>
<dbReference type="InterPro" id="IPR000064">
    <property type="entry name" value="NLP_P60_dom"/>
</dbReference>
<dbReference type="InterPro" id="IPR051202">
    <property type="entry name" value="Peptidase_C40"/>
</dbReference>
<evidence type="ECO:0000256" key="1">
    <source>
        <dbReference type="ARBA" id="ARBA00007074"/>
    </source>
</evidence>
<dbReference type="SUPFAM" id="SSF54001">
    <property type="entry name" value="Cysteine proteinases"/>
    <property type="match status" value="1"/>
</dbReference>
<keyword evidence="8" id="KW-1185">Reference proteome</keyword>
<comment type="caution">
    <text evidence="7">The sequence shown here is derived from an EMBL/GenBank/DDBJ whole genome shotgun (WGS) entry which is preliminary data.</text>
</comment>
<evidence type="ECO:0000256" key="3">
    <source>
        <dbReference type="ARBA" id="ARBA00022801"/>
    </source>
</evidence>
<organism evidence="7 8">
    <name type="scientific">Rubritalea halochordaticola</name>
    <dbReference type="NCBI Taxonomy" id="714537"/>
    <lineage>
        <taxon>Bacteria</taxon>
        <taxon>Pseudomonadati</taxon>
        <taxon>Verrucomicrobiota</taxon>
        <taxon>Verrucomicrobiia</taxon>
        <taxon>Verrucomicrobiales</taxon>
        <taxon>Rubritaleaceae</taxon>
        <taxon>Rubritalea</taxon>
    </lineage>
</organism>
<keyword evidence="4" id="KW-0788">Thiol protease</keyword>
<evidence type="ECO:0000256" key="2">
    <source>
        <dbReference type="ARBA" id="ARBA00022670"/>
    </source>
</evidence>
<keyword evidence="5" id="KW-0472">Membrane</keyword>
<keyword evidence="2" id="KW-0645">Protease</keyword>
<comment type="similarity">
    <text evidence="1">Belongs to the peptidase C40 family.</text>
</comment>
<name>A0ABP9UWT4_9BACT</name>
<evidence type="ECO:0000313" key="8">
    <source>
        <dbReference type="Proteomes" id="UP001424741"/>
    </source>
</evidence>
<dbReference type="EMBL" id="BAABRL010000002">
    <property type="protein sequence ID" value="GAA5494832.1"/>
    <property type="molecule type" value="Genomic_DNA"/>
</dbReference>
<dbReference type="Gene3D" id="3.90.1720.10">
    <property type="entry name" value="endopeptidase domain like (from Nostoc punctiforme)"/>
    <property type="match status" value="1"/>
</dbReference>
<reference evidence="7 8" key="1">
    <citation type="submission" date="2024-02" db="EMBL/GenBank/DDBJ databases">
        <title>Rubritalea halochordaticola NBRC 107102.</title>
        <authorList>
            <person name="Ichikawa N."/>
            <person name="Katano-Makiyama Y."/>
            <person name="Hidaka K."/>
        </authorList>
    </citation>
    <scope>NUCLEOTIDE SEQUENCE [LARGE SCALE GENOMIC DNA]</scope>
    <source>
        <strain evidence="7 8">NBRC 107102</strain>
    </source>
</reference>
<feature type="transmembrane region" description="Helical" evidence="5">
    <location>
        <begin position="61"/>
        <end position="81"/>
    </location>
</feature>
<gene>
    <name evidence="7" type="ORF">Rhal01_00996</name>
</gene>
<feature type="transmembrane region" description="Helical" evidence="5">
    <location>
        <begin position="12"/>
        <end position="29"/>
    </location>
</feature>
<feature type="transmembrane region" description="Helical" evidence="5">
    <location>
        <begin position="35"/>
        <end position="54"/>
    </location>
</feature>